<dbReference type="PRINTS" id="PR00723">
    <property type="entry name" value="SUBTILISIN"/>
</dbReference>
<reference evidence="16 17" key="2">
    <citation type="journal article" date="2017" name="Antonie Van Leeuwenhoek">
        <title>Rhizobium rhizosphaerae sp. nov., a novel species isolated from rice rhizosphere.</title>
        <authorList>
            <person name="Zhao J.J."/>
            <person name="Zhang J."/>
            <person name="Zhang R.J."/>
            <person name="Zhang C.W."/>
            <person name="Yin H.Q."/>
            <person name="Zhang X.X."/>
        </authorList>
    </citation>
    <scope>NUCLEOTIDE SEQUENCE [LARGE SCALE GENOMIC DNA]</scope>
    <source>
        <strain evidence="16 17">ACAM 611</strain>
    </source>
</reference>
<keyword evidence="6 9" id="KW-0720">Serine protease</keyword>
<evidence type="ECO:0000256" key="1">
    <source>
        <dbReference type="ARBA" id="ARBA00011073"/>
    </source>
</evidence>
<dbReference type="RefSeq" id="WP_006003926.1">
    <property type="nucleotide sequence ID" value="NZ_BAET01000008.1"/>
</dbReference>
<reference evidence="16 17" key="1">
    <citation type="journal article" date="2012" name="J. Bacteriol.">
        <title>Genome sequence of proteorhodopsin-containing sea ice bacterium Glaciecola punicea ACAM 611T.</title>
        <authorList>
            <person name="Qin Q.-L."/>
            <person name="Xie B.-B."/>
            <person name="Shu Y.-L."/>
            <person name="Rong J.-C."/>
            <person name="Zhao D.-L."/>
            <person name="Zhang X.-Y."/>
            <person name="Chen X.-L."/>
            <person name="Zhou B.-C."/>
            <person name="Zhanga Y.-Z."/>
        </authorList>
    </citation>
    <scope>NUCLEOTIDE SEQUENCE [LARGE SCALE GENOMIC DNA]</scope>
    <source>
        <strain evidence="16 17">ACAM 611</strain>
    </source>
</reference>
<evidence type="ECO:0000256" key="2">
    <source>
        <dbReference type="ARBA" id="ARBA00022525"/>
    </source>
</evidence>
<evidence type="ECO:0000256" key="10">
    <source>
        <dbReference type="RuleBase" id="RU003355"/>
    </source>
</evidence>
<keyword evidence="4 12" id="KW-0732">Signal</keyword>
<evidence type="ECO:0000256" key="6">
    <source>
        <dbReference type="ARBA" id="ARBA00022825"/>
    </source>
</evidence>
<dbReference type="Gene3D" id="3.30.70.80">
    <property type="entry name" value="Peptidase S8 propeptide/proteinase inhibitor I9"/>
    <property type="match status" value="1"/>
</dbReference>
<proteinExistence type="inferred from homology"/>
<dbReference type="InterPro" id="IPR000209">
    <property type="entry name" value="Peptidase_S8/S53_dom"/>
</dbReference>
<keyword evidence="7" id="KW-0325">Glycoprotein</keyword>
<protein>
    <submittedName>
        <fullName evidence="16">Peptidase S8/S53 family protein</fullName>
    </submittedName>
</protein>
<organism evidence="16 17">
    <name type="scientific">Glaciecola punicea ACAM 611</name>
    <dbReference type="NCBI Taxonomy" id="1121923"/>
    <lineage>
        <taxon>Bacteria</taxon>
        <taxon>Pseudomonadati</taxon>
        <taxon>Pseudomonadota</taxon>
        <taxon>Gammaproteobacteria</taxon>
        <taxon>Alteromonadales</taxon>
        <taxon>Alteromonadaceae</taxon>
        <taxon>Glaciecola</taxon>
    </lineage>
</organism>
<dbReference type="PROSITE" id="PS00137">
    <property type="entry name" value="SUBTILASE_HIS"/>
    <property type="match status" value="1"/>
</dbReference>
<evidence type="ECO:0000256" key="5">
    <source>
        <dbReference type="ARBA" id="ARBA00022801"/>
    </source>
</evidence>
<feature type="active site" description="Charge relay system" evidence="8 9">
    <location>
        <position position="668"/>
    </location>
</feature>
<dbReference type="CDD" id="cd04852">
    <property type="entry name" value="Peptidases_S8_3"/>
    <property type="match status" value="1"/>
</dbReference>
<dbReference type="Pfam" id="PF05922">
    <property type="entry name" value="Inhibitor_I9"/>
    <property type="match status" value="1"/>
</dbReference>
<evidence type="ECO:0000256" key="9">
    <source>
        <dbReference type="PROSITE-ProRule" id="PRU01240"/>
    </source>
</evidence>
<dbReference type="InterPro" id="IPR045051">
    <property type="entry name" value="SBT"/>
</dbReference>
<dbReference type="NCBIfam" id="TIGR03501">
    <property type="entry name" value="GlyGly_CTERM"/>
    <property type="match status" value="1"/>
</dbReference>
<dbReference type="Gene3D" id="2.60.120.380">
    <property type="match status" value="1"/>
</dbReference>
<dbReference type="Pfam" id="PF00082">
    <property type="entry name" value="Peptidase_S8"/>
    <property type="match status" value="1"/>
</dbReference>
<dbReference type="PROSITE" id="PS00138">
    <property type="entry name" value="SUBTILASE_SER"/>
    <property type="match status" value="1"/>
</dbReference>
<feature type="signal peptide" evidence="12">
    <location>
        <begin position="1"/>
        <end position="23"/>
    </location>
</feature>
<keyword evidence="5 9" id="KW-0378">Hydrolase</keyword>
<dbReference type="InterPro" id="IPR010259">
    <property type="entry name" value="S8pro/Inhibitor_I9"/>
</dbReference>
<dbReference type="Proteomes" id="UP000053586">
    <property type="component" value="Unassembled WGS sequence"/>
</dbReference>
<dbReference type="InterPro" id="IPR037045">
    <property type="entry name" value="S8pro/Inhibitor_I9_sf"/>
</dbReference>
<evidence type="ECO:0000313" key="17">
    <source>
        <dbReference type="Proteomes" id="UP000053586"/>
    </source>
</evidence>
<dbReference type="PROSITE" id="PS51892">
    <property type="entry name" value="SUBTILASE"/>
    <property type="match status" value="1"/>
</dbReference>
<evidence type="ECO:0000256" key="12">
    <source>
        <dbReference type="SAM" id="SignalP"/>
    </source>
</evidence>
<dbReference type="InterPro" id="IPR020008">
    <property type="entry name" value="GlyGly_CTERM"/>
</dbReference>
<dbReference type="SUPFAM" id="SSF52025">
    <property type="entry name" value="PA domain"/>
    <property type="match status" value="1"/>
</dbReference>
<evidence type="ECO:0000259" key="13">
    <source>
        <dbReference type="Pfam" id="PF00082"/>
    </source>
</evidence>
<feature type="active site" description="Charge relay system" evidence="8 9">
    <location>
        <position position="233"/>
    </location>
</feature>
<dbReference type="STRING" id="56804.BAE46_01480"/>
<dbReference type="InterPro" id="IPR023827">
    <property type="entry name" value="Peptidase_S8_Asp-AS"/>
</dbReference>
<dbReference type="InterPro" id="IPR022398">
    <property type="entry name" value="Peptidase_S8_His-AS"/>
</dbReference>
<feature type="domain" description="Inhibitor I9" evidence="15">
    <location>
        <begin position="85"/>
        <end position="196"/>
    </location>
</feature>
<dbReference type="Gene3D" id="3.50.30.30">
    <property type="match status" value="1"/>
</dbReference>
<evidence type="ECO:0000259" key="15">
    <source>
        <dbReference type="Pfam" id="PF05922"/>
    </source>
</evidence>
<accession>H5T9Y7</accession>
<dbReference type="EMBL" id="BAET01000008">
    <property type="protein sequence ID" value="GAB55114.1"/>
    <property type="molecule type" value="Genomic_DNA"/>
</dbReference>
<feature type="domain" description="PA" evidence="14">
    <location>
        <begin position="505"/>
        <end position="583"/>
    </location>
</feature>
<dbReference type="InterPro" id="IPR034197">
    <property type="entry name" value="Peptidases_S8_3"/>
</dbReference>
<dbReference type="eggNOG" id="COG1404">
    <property type="taxonomic scope" value="Bacteria"/>
</dbReference>
<feature type="chain" id="PRO_5003598933" evidence="12">
    <location>
        <begin position="24"/>
        <end position="1413"/>
    </location>
</feature>
<dbReference type="PROSITE" id="PS00136">
    <property type="entry name" value="SUBTILASE_ASP"/>
    <property type="match status" value="1"/>
</dbReference>
<evidence type="ECO:0000256" key="11">
    <source>
        <dbReference type="SAM" id="MobiDB-lite"/>
    </source>
</evidence>
<dbReference type="Pfam" id="PF02225">
    <property type="entry name" value="PA"/>
    <property type="match status" value="1"/>
</dbReference>
<evidence type="ECO:0000256" key="7">
    <source>
        <dbReference type="ARBA" id="ARBA00023180"/>
    </source>
</evidence>
<dbReference type="InterPro" id="IPR023828">
    <property type="entry name" value="Peptidase_S8_Ser-AS"/>
</dbReference>
<dbReference type="CDD" id="cd02120">
    <property type="entry name" value="PA_subtilisin_like"/>
    <property type="match status" value="1"/>
</dbReference>
<dbReference type="Gene3D" id="3.40.50.200">
    <property type="entry name" value="Peptidase S8/S53 domain"/>
    <property type="match status" value="1"/>
</dbReference>
<evidence type="ECO:0000259" key="14">
    <source>
        <dbReference type="Pfam" id="PF02225"/>
    </source>
</evidence>
<evidence type="ECO:0000256" key="4">
    <source>
        <dbReference type="ARBA" id="ARBA00022729"/>
    </source>
</evidence>
<keyword evidence="2" id="KW-0964">Secreted</keyword>
<dbReference type="GO" id="GO:0004252">
    <property type="term" value="F:serine-type endopeptidase activity"/>
    <property type="evidence" value="ECO:0007669"/>
    <property type="project" value="UniProtKB-UniRule"/>
</dbReference>
<evidence type="ECO:0000256" key="8">
    <source>
        <dbReference type="PIRSR" id="PIRSR615500-1"/>
    </source>
</evidence>
<sequence>MYFHRVIIVSVCIVICAASFASASNKITNSYALNSQALLAMKNAHVTLQTPMRVVKSSSNISKDLGLRRKQFIYEPDLSKDTLYTYIIQLSEPAVAQEPRALSQMSSQKQQTNRVNKQRNASSSQNDAVSKQMAKILHQQQGFLDQSAAQLFTIKPLARYQYGINGLAVRLTQAQAQRLSELKHVKNIQREQIRKLNADRGPMLIGAPKVWDGTAFPGVGQTSGEGIVIGIIDSGINTDHPSFAEVAGDGYIHTNPRGNGNYLGDCARNFPELCNNKLIGVYSYTDITNDYSDTSIFPPNLPRNGEDYGGHGSHVASIAAGNILFNVDEVTPSEGEERSSGTPTGFIFAQVSGVAPRANIISYQVCYGGTKEAGDFYGDCKGSAILKAIDDAIKDKVDVINFSISGGNNPWLDPVEQALLSARNAGIFVAVSAGNDGPETLSSEKTAPWYTSVAASEHGRENLFIKQLGSFSGGSSTLNAMSGQSNTGSLTAAIVYAGSFINPNDPGGDPAQCLEPFPNGTFNGQIVVCDRGNIARIQKAMHVRDGGAGGYVLVNLDGGETFLASDQYVIPGIHLNANNGNSLKDWLRSGRNHSASISAGVPSQVIDTSRVDVMANYSSRGPNKSISTLVPTITAPGSRIFAAYADEQLGHDGQEPAASNFATIDGTSMSSPHVAGSAALIKSAKPNWGPDEIRSAMALTAITSVKKDDETSTRTIYADFFDMGSGRVQVDKAIASPFIMSETSANYADADPDRLGEPRSLNLPSITDNRCAGICTWSRTFTATTDAAFDYEQVVISPALRVEATPSRFTLLTGQSQRVSFSINSLQASKTDYSFALARFTSPGLPDVSLPVSILSSIGNFPLSIDISARRSNDSFLIKDIDAISIENFELKAYKPVKANSVKSTIGADSDTSSYLDNVNEGVNITQVRVMEGAKRLVTRIKKTSSRDIDLFVLFDGNDDGTPSLIEEIARSVTTNSLDEIHINYPKAGTYFIVVQNYSPSGDSPDTFEMRYAIVTNEVAGSSLNVDAPSRLESDMPFDLRIIYDLPQSKSGEDYYGAVGMGTSVDEEDIGLLNIDITRVDNDVFIDGIATRLRAGERTSLNVTVEANPSNEARDYRITLPIPVGVKIVNFSTTNSGQLINNEIEWRVNKPAGSSSNSTLDFTIEALQGVFAGPIIINMKSELISSSFADAETSENFTSVQVEGAPILSFDGNDTANLTVTETQILNIPLSITEPNSDDIIVSFLQTAGPAVSITTLADSYTLLAPAIESDTQLRYTVTATDTNGNSSTGAIVINVVNNASPIISSVNAPVSAIGGRSITISVVANDPENDTLFIQINGRDVTGTSVNLTTPIVGNNVSYVVSVSDGITAVEQTITVSLNQIAGSDPSSGGGSLAWWIICLLPLAILRRVRKC</sequence>
<dbReference type="OrthoDB" id="614750at2"/>
<dbReference type="GO" id="GO:0006508">
    <property type="term" value="P:proteolysis"/>
    <property type="evidence" value="ECO:0007669"/>
    <property type="project" value="UniProtKB-KW"/>
</dbReference>
<keyword evidence="17" id="KW-1185">Reference proteome</keyword>
<evidence type="ECO:0000313" key="16">
    <source>
        <dbReference type="EMBL" id="GAB55114.1"/>
    </source>
</evidence>
<feature type="compositionally biased region" description="Polar residues" evidence="11">
    <location>
        <begin position="103"/>
        <end position="129"/>
    </location>
</feature>
<comment type="similarity">
    <text evidence="1 9 10">Belongs to the peptidase S8 family.</text>
</comment>
<feature type="domain" description="Peptidase S8/S53" evidence="13">
    <location>
        <begin position="224"/>
        <end position="706"/>
    </location>
</feature>
<dbReference type="PANTHER" id="PTHR10795">
    <property type="entry name" value="PROPROTEIN CONVERTASE SUBTILISIN/KEXIN"/>
    <property type="match status" value="1"/>
</dbReference>
<gene>
    <name evidence="16" type="ORF">GPUN_0983</name>
</gene>
<feature type="region of interest" description="Disordered" evidence="11">
    <location>
        <begin position="99"/>
        <end position="129"/>
    </location>
</feature>
<comment type="caution">
    <text evidence="16">The sequence shown here is derived from an EMBL/GenBank/DDBJ whole genome shotgun (WGS) entry which is preliminary data.</text>
</comment>
<name>H5T9Y7_9ALTE</name>
<dbReference type="SUPFAM" id="SSF52743">
    <property type="entry name" value="Subtilisin-like"/>
    <property type="match status" value="1"/>
</dbReference>
<dbReference type="InterPro" id="IPR003137">
    <property type="entry name" value="PA_domain"/>
</dbReference>
<dbReference type="InterPro" id="IPR046450">
    <property type="entry name" value="PA_dom_sf"/>
</dbReference>
<feature type="active site" description="Charge relay system" evidence="8 9">
    <location>
        <position position="311"/>
    </location>
</feature>
<dbReference type="InterPro" id="IPR015500">
    <property type="entry name" value="Peptidase_S8_subtilisin-rel"/>
</dbReference>
<keyword evidence="3 9" id="KW-0645">Protease</keyword>
<evidence type="ECO:0000256" key="3">
    <source>
        <dbReference type="ARBA" id="ARBA00022670"/>
    </source>
</evidence>
<dbReference type="InterPro" id="IPR036852">
    <property type="entry name" value="Peptidase_S8/S53_dom_sf"/>
</dbReference>